<organism evidence="2 3">
    <name type="scientific">Candidatus Staskawiczbacteria bacterium RIFCSPHIGHO2_01_FULL_41_41</name>
    <dbReference type="NCBI Taxonomy" id="1802203"/>
    <lineage>
        <taxon>Bacteria</taxon>
        <taxon>Candidatus Staskawicziibacteriota</taxon>
    </lineage>
</organism>
<dbReference type="Proteomes" id="UP000178774">
    <property type="component" value="Unassembled WGS sequence"/>
</dbReference>
<accession>A0A1G2HT02</accession>
<keyword evidence="1" id="KW-0472">Membrane</keyword>
<evidence type="ECO:0000313" key="3">
    <source>
        <dbReference type="Proteomes" id="UP000178774"/>
    </source>
</evidence>
<dbReference type="EMBL" id="MHOP01000018">
    <property type="protein sequence ID" value="OGZ65664.1"/>
    <property type="molecule type" value="Genomic_DNA"/>
</dbReference>
<proteinExistence type="predicted"/>
<protein>
    <submittedName>
        <fullName evidence="2">Uncharacterized protein</fullName>
    </submittedName>
</protein>
<feature type="transmembrane region" description="Helical" evidence="1">
    <location>
        <begin position="99"/>
        <end position="121"/>
    </location>
</feature>
<name>A0A1G2HT02_9BACT</name>
<gene>
    <name evidence="2" type="ORF">A2822_00230</name>
</gene>
<dbReference type="AlphaFoldDB" id="A0A1G2HT02"/>
<keyword evidence="1" id="KW-1133">Transmembrane helix</keyword>
<keyword evidence="1" id="KW-0812">Transmembrane</keyword>
<comment type="caution">
    <text evidence="2">The sequence shown here is derived from an EMBL/GenBank/DDBJ whole genome shotgun (WGS) entry which is preliminary data.</text>
</comment>
<feature type="transmembrane region" description="Helical" evidence="1">
    <location>
        <begin position="33"/>
        <end position="52"/>
    </location>
</feature>
<reference evidence="2 3" key="1">
    <citation type="journal article" date="2016" name="Nat. Commun.">
        <title>Thousands of microbial genomes shed light on interconnected biogeochemical processes in an aquifer system.</title>
        <authorList>
            <person name="Anantharaman K."/>
            <person name="Brown C.T."/>
            <person name="Hug L.A."/>
            <person name="Sharon I."/>
            <person name="Castelle C.J."/>
            <person name="Probst A.J."/>
            <person name="Thomas B.C."/>
            <person name="Singh A."/>
            <person name="Wilkins M.J."/>
            <person name="Karaoz U."/>
            <person name="Brodie E.L."/>
            <person name="Williams K.H."/>
            <person name="Hubbard S.S."/>
            <person name="Banfield J.F."/>
        </authorList>
    </citation>
    <scope>NUCLEOTIDE SEQUENCE [LARGE SCALE GENOMIC DNA]</scope>
</reference>
<feature type="transmembrane region" description="Helical" evidence="1">
    <location>
        <begin position="64"/>
        <end position="87"/>
    </location>
</feature>
<evidence type="ECO:0000313" key="2">
    <source>
        <dbReference type="EMBL" id="OGZ65664.1"/>
    </source>
</evidence>
<sequence length="131" mass="14617">MGFLKTYLIIALLIGFLGLLDGALSIIGFSSQIYQLVLGAILFFFFFFNIYVLTALRRHHATRIAYVLPVYHLVSYVLFVIMGIVIATTESNPTWLSPVLLGLGIATSLFELAFSASLLIWMSVDFPNAKY</sequence>
<feature type="transmembrane region" description="Helical" evidence="1">
    <location>
        <begin position="7"/>
        <end position="27"/>
    </location>
</feature>
<evidence type="ECO:0000256" key="1">
    <source>
        <dbReference type="SAM" id="Phobius"/>
    </source>
</evidence>